<dbReference type="PANTHER" id="PTHR44846:SF1">
    <property type="entry name" value="MANNOSYL-D-GLYCERATE TRANSPORT_METABOLISM SYSTEM REPRESSOR MNGR-RELATED"/>
    <property type="match status" value="1"/>
</dbReference>
<dbReference type="GO" id="GO:0003677">
    <property type="term" value="F:DNA binding"/>
    <property type="evidence" value="ECO:0007669"/>
    <property type="project" value="UniProtKB-KW"/>
</dbReference>
<dbReference type="CDD" id="cd07377">
    <property type="entry name" value="WHTH_GntR"/>
    <property type="match status" value="1"/>
</dbReference>
<dbReference type="EMBL" id="VOQF01000021">
    <property type="protein sequence ID" value="TXC82234.1"/>
    <property type="molecule type" value="Genomic_DNA"/>
</dbReference>
<dbReference type="GO" id="GO:0003700">
    <property type="term" value="F:DNA-binding transcription factor activity"/>
    <property type="evidence" value="ECO:0007669"/>
    <property type="project" value="InterPro"/>
</dbReference>
<dbReference type="InterPro" id="IPR050679">
    <property type="entry name" value="Bact_HTH_transcr_reg"/>
</dbReference>
<evidence type="ECO:0000259" key="4">
    <source>
        <dbReference type="PROSITE" id="PS50949"/>
    </source>
</evidence>
<keyword evidence="1" id="KW-0805">Transcription regulation</keyword>
<name>A0A5C6VBC7_9BACI</name>
<dbReference type="OrthoDB" id="9815017at2"/>
<dbReference type="SMART" id="SM00345">
    <property type="entry name" value="HTH_GNTR"/>
    <property type="match status" value="1"/>
</dbReference>
<dbReference type="PROSITE" id="PS50949">
    <property type="entry name" value="HTH_GNTR"/>
    <property type="match status" value="1"/>
</dbReference>
<keyword evidence="2" id="KW-0238">DNA-binding</keyword>
<dbReference type="InterPro" id="IPR028978">
    <property type="entry name" value="Chorismate_lyase_/UTRA_dom_sf"/>
</dbReference>
<dbReference type="FunFam" id="1.10.10.10:FF:000079">
    <property type="entry name" value="GntR family transcriptional regulator"/>
    <property type="match status" value="1"/>
</dbReference>
<dbReference type="PANTHER" id="PTHR44846">
    <property type="entry name" value="MANNOSYL-D-GLYCERATE TRANSPORT/METABOLISM SYSTEM REPRESSOR MNGR-RELATED"/>
    <property type="match status" value="1"/>
</dbReference>
<reference evidence="5 6" key="1">
    <citation type="journal article" date="2005" name="Int. J. Syst. Evol. Microbiol.">
        <title>Bacillus litoralis sp. nov., isolated from a tidal flat of the Yellow Sea in Korea.</title>
        <authorList>
            <person name="Yoon J.H."/>
            <person name="Oh T.K."/>
        </authorList>
    </citation>
    <scope>NUCLEOTIDE SEQUENCE [LARGE SCALE GENOMIC DNA]</scope>
    <source>
        <strain evidence="5 6">SW-211</strain>
    </source>
</reference>
<gene>
    <name evidence="5" type="ORF">FS935_21110</name>
</gene>
<evidence type="ECO:0000313" key="5">
    <source>
        <dbReference type="EMBL" id="TXC82234.1"/>
    </source>
</evidence>
<feature type="domain" description="HTH gntR-type" evidence="4">
    <location>
        <begin position="5"/>
        <end position="73"/>
    </location>
</feature>
<dbReference type="SUPFAM" id="SSF46785">
    <property type="entry name" value="Winged helix' DNA-binding domain"/>
    <property type="match status" value="1"/>
</dbReference>
<organism evidence="5 6">
    <name type="scientific">Metabacillus litoralis</name>
    <dbReference type="NCBI Taxonomy" id="152268"/>
    <lineage>
        <taxon>Bacteria</taxon>
        <taxon>Bacillati</taxon>
        <taxon>Bacillota</taxon>
        <taxon>Bacilli</taxon>
        <taxon>Bacillales</taxon>
        <taxon>Bacillaceae</taxon>
        <taxon>Metabacillus</taxon>
    </lineage>
</organism>
<dbReference type="InterPro" id="IPR036390">
    <property type="entry name" value="WH_DNA-bd_sf"/>
</dbReference>
<dbReference type="SUPFAM" id="SSF64288">
    <property type="entry name" value="Chorismate lyase-like"/>
    <property type="match status" value="1"/>
</dbReference>
<dbReference type="Gene3D" id="3.40.1410.10">
    <property type="entry name" value="Chorismate lyase-like"/>
    <property type="match status" value="1"/>
</dbReference>
<dbReference type="Gene3D" id="1.10.10.10">
    <property type="entry name" value="Winged helix-like DNA-binding domain superfamily/Winged helix DNA-binding domain"/>
    <property type="match status" value="1"/>
</dbReference>
<evidence type="ECO:0000313" key="6">
    <source>
        <dbReference type="Proteomes" id="UP000321363"/>
    </source>
</evidence>
<dbReference type="Pfam" id="PF00392">
    <property type="entry name" value="GntR"/>
    <property type="match status" value="1"/>
</dbReference>
<evidence type="ECO:0000256" key="2">
    <source>
        <dbReference type="ARBA" id="ARBA00023125"/>
    </source>
</evidence>
<dbReference type="Pfam" id="PF07702">
    <property type="entry name" value="UTRA"/>
    <property type="match status" value="1"/>
</dbReference>
<keyword evidence="3" id="KW-0804">Transcription</keyword>
<dbReference type="GO" id="GO:0045892">
    <property type="term" value="P:negative regulation of DNA-templated transcription"/>
    <property type="evidence" value="ECO:0007669"/>
    <property type="project" value="TreeGrafter"/>
</dbReference>
<dbReference type="InterPro" id="IPR000524">
    <property type="entry name" value="Tscrpt_reg_HTH_GntR"/>
</dbReference>
<keyword evidence="6" id="KW-1185">Reference proteome</keyword>
<dbReference type="InterPro" id="IPR011663">
    <property type="entry name" value="UTRA"/>
</dbReference>
<accession>A0A5C6VBC7</accession>
<evidence type="ECO:0000256" key="1">
    <source>
        <dbReference type="ARBA" id="ARBA00023015"/>
    </source>
</evidence>
<dbReference type="PRINTS" id="PR00035">
    <property type="entry name" value="HTHGNTR"/>
</dbReference>
<dbReference type="InterPro" id="IPR036388">
    <property type="entry name" value="WH-like_DNA-bd_sf"/>
</dbReference>
<evidence type="ECO:0000256" key="3">
    <source>
        <dbReference type="ARBA" id="ARBA00023163"/>
    </source>
</evidence>
<dbReference type="AlphaFoldDB" id="A0A5C6VBC7"/>
<protein>
    <submittedName>
        <fullName evidence="5">GntR family transcriptional regulator</fullName>
    </submittedName>
</protein>
<dbReference type="Proteomes" id="UP000321363">
    <property type="component" value="Unassembled WGS sequence"/>
</dbReference>
<sequence length="237" mass="27407">MNKNVALYQQVKDILIKRIQSRIWEPNALIPTEQDLMKEFDVSRTTIRQAISLLVQEGLIEKRQGKGTIVKPQQLVGSLGRLKGFAEEVMEKGLTPHSKLMRVEFTEDLYEEKLILDLPEEAEILIIERVRFADGVPIALERSCWPKEIGEVLIKYDLDSAKFYTILEKNNIMLKRAKEKISAMNATLYEADLLGIRGGEALLEMSRLSFGIDDKPIEYTRTKYRSDQYHYDIELTR</sequence>
<dbReference type="SMART" id="SM00866">
    <property type="entry name" value="UTRA"/>
    <property type="match status" value="1"/>
</dbReference>
<comment type="caution">
    <text evidence="5">The sequence shown here is derived from an EMBL/GenBank/DDBJ whole genome shotgun (WGS) entry which is preliminary data.</text>
</comment>
<proteinExistence type="predicted"/>